<evidence type="ECO:0000313" key="1">
    <source>
        <dbReference type="EMBL" id="KAA0057667.1"/>
    </source>
</evidence>
<sequence length="72" mass="7877">MVMLCAWSSHPDCLSVTPGFTTDQQVLGAPPNIEDQIFVPTEAHVTPVRERVEAEVGAKASWRATRSDRGEP</sequence>
<accession>A0A5A7USK8</accession>
<reference evidence="1 2" key="1">
    <citation type="submission" date="2019-08" db="EMBL/GenBank/DDBJ databases">
        <title>Draft genome sequences of two oriental melons (Cucumis melo L. var makuwa).</title>
        <authorList>
            <person name="Kwon S.-Y."/>
        </authorList>
    </citation>
    <scope>NUCLEOTIDE SEQUENCE [LARGE SCALE GENOMIC DNA]</scope>
    <source>
        <strain evidence="2">cv. SW 3</strain>
        <tissue evidence="1">Leaf</tissue>
    </source>
</reference>
<evidence type="ECO:0000313" key="2">
    <source>
        <dbReference type="Proteomes" id="UP000321393"/>
    </source>
</evidence>
<comment type="caution">
    <text evidence="1">The sequence shown here is derived from an EMBL/GenBank/DDBJ whole genome shotgun (WGS) entry which is preliminary data.</text>
</comment>
<dbReference type="AlphaFoldDB" id="A0A5A7USK8"/>
<name>A0A5A7USK8_CUCMM</name>
<gene>
    <name evidence="1" type="ORF">E6C27_scaffold126G00100</name>
</gene>
<dbReference type="Proteomes" id="UP000321393">
    <property type="component" value="Unassembled WGS sequence"/>
</dbReference>
<proteinExistence type="predicted"/>
<protein>
    <submittedName>
        <fullName evidence="1">Uncharacterized protein</fullName>
    </submittedName>
</protein>
<dbReference type="EMBL" id="SSTE01006881">
    <property type="protein sequence ID" value="KAA0057667.1"/>
    <property type="molecule type" value="Genomic_DNA"/>
</dbReference>
<organism evidence="1 2">
    <name type="scientific">Cucumis melo var. makuwa</name>
    <name type="common">Oriental melon</name>
    <dbReference type="NCBI Taxonomy" id="1194695"/>
    <lineage>
        <taxon>Eukaryota</taxon>
        <taxon>Viridiplantae</taxon>
        <taxon>Streptophyta</taxon>
        <taxon>Embryophyta</taxon>
        <taxon>Tracheophyta</taxon>
        <taxon>Spermatophyta</taxon>
        <taxon>Magnoliopsida</taxon>
        <taxon>eudicotyledons</taxon>
        <taxon>Gunneridae</taxon>
        <taxon>Pentapetalae</taxon>
        <taxon>rosids</taxon>
        <taxon>fabids</taxon>
        <taxon>Cucurbitales</taxon>
        <taxon>Cucurbitaceae</taxon>
        <taxon>Benincaseae</taxon>
        <taxon>Cucumis</taxon>
    </lineage>
</organism>